<protein>
    <submittedName>
        <fullName evidence="1">Uncharacterized protein</fullName>
    </submittedName>
</protein>
<reference evidence="1 2" key="1">
    <citation type="journal article" date="2015" name="Nature">
        <title>rRNA introns, odd ribosomes, and small enigmatic genomes across a large radiation of phyla.</title>
        <authorList>
            <person name="Brown C.T."/>
            <person name="Hug L.A."/>
            <person name="Thomas B.C."/>
            <person name="Sharon I."/>
            <person name="Castelle C.J."/>
            <person name="Singh A."/>
            <person name="Wilkins M.J."/>
            <person name="Williams K.H."/>
            <person name="Banfield J.F."/>
        </authorList>
    </citation>
    <scope>NUCLEOTIDE SEQUENCE [LARGE SCALE GENOMIC DNA]</scope>
</reference>
<dbReference type="AlphaFoldDB" id="A0A0G0HSL1"/>
<sequence length="290" mass="33740">MTAKFPVNNEIEFNKFLVREYLKLGSVDEVFRYHHLDIPISYAQYQRILDKWGIIKAAGPNSKLSEVVNFLAKMVHEDIPLDKLYKKMPPSFITSAVTLYRVLSYIKEGVTRRLGTGLIITPFNSQKMVLTGRDVSTPRSYYGKPFSSISIPMGFSKINEKREDGILRILQQEVFTELAIDRNLPLSLIPTRPKPFMYLDIADVRVEVFQIKLPQKLSKLDNFQSYKLQDYEFLDLEKFGLVKDKKEFRAGVYEALTGYEKYLELKRKNVAFNPLQVKSEINYHFAQEVE</sequence>
<dbReference type="EMBL" id="LBTR01000005">
    <property type="protein sequence ID" value="KKQ46113.1"/>
    <property type="molecule type" value="Genomic_DNA"/>
</dbReference>
<gene>
    <name evidence="1" type="ORF">US62_C0005G0036</name>
</gene>
<evidence type="ECO:0000313" key="2">
    <source>
        <dbReference type="Proteomes" id="UP000034603"/>
    </source>
</evidence>
<evidence type="ECO:0000313" key="1">
    <source>
        <dbReference type="EMBL" id="KKQ46113.1"/>
    </source>
</evidence>
<comment type="caution">
    <text evidence="1">The sequence shown here is derived from an EMBL/GenBank/DDBJ whole genome shotgun (WGS) entry which is preliminary data.</text>
</comment>
<proteinExistence type="predicted"/>
<name>A0A0G0HSL1_9BACT</name>
<dbReference type="Proteomes" id="UP000034603">
    <property type="component" value="Unassembled WGS sequence"/>
</dbReference>
<organism evidence="1 2">
    <name type="scientific">Candidatus Woesebacteria bacterium GW2011_GWA1_37_8</name>
    <dbReference type="NCBI Taxonomy" id="1618546"/>
    <lineage>
        <taxon>Bacteria</taxon>
        <taxon>Candidatus Woeseibacteriota</taxon>
    </lineage>
</organism>
<accession>A0A0G0HSL1</accession>